<dbReference type="SUPFAM" id="SSF56176">
    <property type="entry name" value="FAD-binding/transporter-associated domain-like"/>
    <property type="match status" value="1"/>
</dbReference>
<feature type="signal peptide" evidence="6">
    <location>
        <begin position="1"/>
        <end position="23"/>
    </location>
</feature>
<dbReference type="PANTHER" id="PTHR42973">
    <property type="entry name" value="BINDING OXIDOREDUCTASE, PUTATIVE (AFU_ORTHOLOGUE AFUA_1G17690)-RELATED"/>
    <property type="match status" value="1"/>
</dbReference>
<dbReference type="OrthoDB" id="3267074at2759"/>
<accession>A0A8H7CEP3</accession>
<evidence type="ECO:0000313" key="7">
    <source>
        <dbReference type="EMBL" id="KAF7333686.1"/>
    </source>
</evidence>
<evidence type="ECO:0000256" key="1">
    <source>
        <dbReference type="ARBA" id="ARBA00001974"/>
    </source>
</evidence>
<comment type="caution">
    <text evidence="7">The sequence shown here is derived from an EMBL/GenBank/DDBJ whole genome shotgun (WGS) entry which is preliminary data.</text>
</comment>
<evidence type="ECO:0000256" key="4">
    <source>
        <dbReference type="ARBA" id="ARBA00022827"/>
    </source>
</evidence>
<dbReference type="Proteomes" id="UP000623467">
    <property type="component" value="Unassembled WGS sequence"/>
</dbReference>
<gene>
    <name evidence="7" type="ORF">MSAN_02411700</name>
</gene>
<dbReference type="InterPro" id="IPR050416">
    <property type="entry name" value="FAD-linked_Oxidoreductase"/>
</dbReference>
<dbReference type="InterPro" id="IPR016169">
    <property type="entry name" value="FAD-bd_PCMH_sub2"/>
</dbReference>
<dbReference type="PANTHER" id="PTHR42973:SF39">
    <property type="entry name" value="FAD-BINDING PCMH-TYPE DOMAIN-CONTAINING PROTEIN"/>
    <property type="match status" value="1"/>
</dbReference>
<evidence type="ECO:0000256" key="6">
    <source>
        <dbReference type="SAM" id="SignalP"/>
    </source>
</evidence>
<name>A0A8H7CEP3_9AGAR</name>
<dbReference type="InterPro" id="IPR036318">
    <property type="entry name" value="FAD-bd_PCMH-like_sf"/>
</dbReference>
<feature type="chain" id="PRO_5034092672" evidence="6">
    <location>
        <begin position="24"/>
        <end position="507"/>
    </location>
</feature>
<dbReference type="GO" id="GO:0016491">
    <property type="term" value="F:oxidoreductase activity"/>
    <property type="evidence" value="ECO:0007669"/>
    <property type="project" value="UniProtKB-KW"/>
</dbReference>
<evidence type="ECO:0000256" key="5">
    <source>
        <dbReference type="ARBA" id="ARBA00023002"/>
    </source>
</evidence>
<reference evidence="7" key="1">
    <citation type="submission" date="2020-05" db="EMBL/GenBank/DDBJ databases">
        <title>Mycena genomes resolve the evolution of fungal bioluminescence.</title>
        <authorList>
            <person name="Tsai I.J."/>
        </authorList>
    </citation>
    <scope>NUCLEOTIDE SEQUENCE</scope>
    <source>
        <strain evidence="7">160909Yilan</strain>
    </source>
</reference>
<dbReference type="AlphaFoldDB" id="A0A8H7CEP3"/>
<keyword evidence="8" id="KW-1185">Reference proteome</keyword>
<protein>
    <submittedName>
        <fullName evidence="7">Uncharacterized protein</fullName>
    </submittedName>
</protein>
<dbReference type="Gene3D" id="3.30.465.10">
    <property type="match status" value="1"/>
</dbReference>
<comment type="similarity">
    <text evidence="2">Belongs to the oxygen-dependent FAD-linked oxidoreductase family.</text>
</comment>
<organism evidence="7 8">
    <name type="scientific">Mycena sanguinolenta</name>
    <dbReference type="NCBI Taxonomy" id="230812"/>
    <lineage>
        <taxon>Eukaryota</taxon>
        <taxon>Fungi</taxon>
        <taxon>Dikarya</taxon>
        <taxon>Basidiomycota</taxon>
        <taxon>Agaricomycotina</taxon>
        <taxon>Agaricomycetes</taxon>
        <taxon>Agaricomycetidae</taxon>
        <taxon>Agaricales</taxon>
        <taxon>Marasmiineae</taxon>
        <taxon>Mycenaceae</taxon>
        <taxon>Mycena</taxon>
    </lineage>
</organism>
<dbReference type="EMBL" id="JACAZH010000052">
    <property type="protein sequence ID" value="KAF7333686.1"/>
    <property type="molecule type" value="Genomic_DNA"/>
</dbReference>
<evidence type="ECO:0000313" key="8">
    <source>
        <dbReference type="Proteomes" id="UP000623467"/>
    </source>
</evidence>
<proteinExistence type="inferred from homology"/>
<keyword evidence="4" id="KW-0274">FAD</keyword>
<evidence type="ECO:0000256" key="3">
    <source>
        <dbReference type="ARBA" id="ARBA00022630"/>
    </source>
</evidence>
<keyword evidence="5" id="KW-0560">Oxidoreductase</keyword>
<dbReference type="GO" id="GO:0050660">
    <property type="term" value="F:flavin adenine dinucleotide binding"/>
    <property type="evidence" value="ECO:0007669"/>
    <property type="project" value="InterPro"/>
</dbReference>
<keyword evidence="3" id="KW-0285">Flavoprotein</keyword>
<comment type="cofactor">
    <cofactor evidence="1">
        <name>FAD</name>
        <dbReference type="ChEBI" id="CHEBI:57692"/>
    </cofactor>
</comment>
<keyword evidence="6" id="KW-0732">Signal</keyword>
<sequence length="507" mass="54386">MQFLASSLVVLLCALLGHSQAAAANVNCRNVPGSPGYPTTAEWDALNATERGKANGKIAVGPTAATVCPGAGWVQGAGPSALAPTFGLGADNALEFEIIVASGELLKVNENSYSDLFYALRGGGAGSWGVVVSVTFQAYSIFNARSSLIILVVEDDNVASSLATLHAQHVFDWDSVHAGQYFLFLKNDTSADAPSLHLTTEYVVHAKHDHSSKRSAIDTVPQCITGAPGHIAADDSVGSNTVLRSSLISAATYRDSPATIGKAYKQLLAGGATAILGHLVAGGKVAANAEILALPHSRSAIKQHLDAERKALVNKEWTESARYEKTMAFDSRLNKGSYITFTDLHPRSLAVLLLQLRTGHIPLAKHLHRIRKLDSPICPSCRQADESVAHFLLWCPHHAPARQLLHAAVGPDSLALHKLLGTGKSLPHLFKFLRRTGRFRNVHGTLPQPPDPEKPAPNELFNFLANFRFPQRFARDADPLNDPRVPPGFLEAWAEMQAGHLPSSTPE</sequence>
<evidence type="ECO:0000256" key="2">
    <source>
        <dbReference type="ARBA" id="ARBA00005466"/>
    </source>
</evidence>